<keyword evidence="2" id="KW-1185">Reference proteome</keyword>
<organism evidence="2 3">
    <name type="scientific">Macrostomum lignano</name>
    <dbReference type="NCBI Taxonomy" id="282301"/>
    <lineage>
        <taxon>Eukaryota</taxon>
        <taxon>Metazoa</taxon>
        <taxon>Spiralia</taxon>
        <taxon>Lophotrochozoa</taxon>
        <taxon>Platyhelminthes</taxon>
        <taxon>Rhabditophora</taxon>
        <taxon>Macrostomorpha</taxon>
        <taxon>Macrostomida</taxon>
        <taxon>Macrostomidae</taxon>
        <taxon>Macrostomum</taxon>
    </lineage>
</organism>
<evidence type="ECO:0000313" key="3">
    <source>
        <dbReference type="WBParaSite" id="maker-unitig_25593-snap-gene-0.3-mRNA-1"/>
    </source>
</evidence>
<reference evidence="3" key="1">
    <citation type="submission" date="2016-11" db="UniProtKB">
        <authorList>
            <consortium name="WormBaseParasite"/>
        </authorList>
    </citation>
    <scope>IDENTIFICATION</scope>
</reference>
<dbReference type="WBParaSite" id="maker-unitig_25593-snap-gene-0.3-mRNA-1">
    <property type="protein sequence ID" value="maker-unitig_25593-snap-gene-0.3-mRNA-1"/>
    <property type="gene ID" value="maker-unitig_25593-snap-gene-0.3"/>
</dbReference>
<name>A0A1I8F9A1_9PLAT</name>
<protein>
    <submittedName>
        <fullName evidence="3">Uncharacterized protein</fullName>
    </submittedName>
</protein>
<dbReference type="AlphaFoldDB" id="A0A1I8F9A1"/>
<feature type="region of interest" description="Disordered" evidence="1">
    <location>
        <begin position="159"/>
        <end position="188"/>
    </location>
</feature>
<feature type="region of interest" description="Disordered" evidence="1">
    <location>
        <begin position="72"/>
        <end position="99"/>
    </location>
</feature>
<proteinExistence type="predicted"/>
<evidence type="ECO:0000313" key="2">
    <source>
        <dbReference type="Proteomes" id="UP000095280"/>
    </source>
</evidence>
<feature type="region of interest" description="Disordered" evidence="1">
    <location>
        <begin position="291"/>
        <end position="346"/>
    </location>
</feature>
<accession>A0A1I8F9A1</accession>
<dbReference type="Proteomes" id="UP000095280">
    <property type="component" value="Unplaced"/>
</dbReference>
<evidence type="ECO:0000256" key="1">
    <source>
        <dbReference type="SAM" id="MobiDB-lite"/>
    </source>
</evidence>
<sequence>MMVDLAVGQQLSIRRNQAESLPLQPPGVALGELLEIRTRSSVGSSLSDAAAADGLHQDSAGSFCCSGIASSRRPNGSPYSSGYYGNRRSAQANSGNSQAAANSAEKYRFSDPSVGAAVTFCQRLSEMTSLVAETRLDFFCPRLDCGGGEIRRLGSRGTQAELRNCDRPSGAIRQRPRSSPLKPESSSLGRCWATPAWAGTGMGCRRGGGAEEAERQTKPEDTHHVELAAGILRCPAGKMVGRLSKRRRRDGAGQLAQAPQLLLLEQPLLRQHNRRRRRLTDAQFLCRDHQQGRLDQHQGQQDDNGYGDAQAPTTQCAAAGLGAANQRWPRSKYNESGLEQKTAGGC</sequence>
<feature type="compositionally biased region" description="Low complexity" evidence="1">
    <location>
        <begin position="89"/>
        <end position="99"/>
    </location>
</feature>